<feature type="compositionally biased region" description="Gly residues" evidence="4">
    <location>
        <begin position="268"/>
        <end position="282"/>
    </location>
</feature>
<dbReference type="Proteomes" id="UP000616114">
    <property type="component" value="Unassembled WGS sequence"/>
</dbReference>
<dbReference type="GO" id="GO:0006310">
    <property type="term" value="P:DNA recombination"/>
    <property type="evidence" value="ECO:0007669"/>
    <property type="project" value="UniProtKB-KW"/>
</dbReference>
<evidence type="ECO:0000313" key="6">
    <source>
        <dbReference type="EMBL" id="GGA23529.1"/>
    </source>
</evidence>
<feature type="compositionally biased region" description="Low complexity" evidence="4">
    <location>
        <begin position="318"/>
        <end position="365"/>
    </location>
</feature>
<comment type="caution">
    <text evidence="6">The sequence shown here is derived from an EMBL/GenBank/DDBJ whole genome shotgun (WGS) entry which is preliminary data.</text>
</comment>
<dbReference type="GO" id="GO:0003690">
    <property type="term" value="F:double-stranded DNA binding"/>
    <property type="evidence" value="ECO:0007669"/>
    <property type="project" value="UniProtKB-UniRule"/>
</dbReference>
<dbReference type="CDD" id="cd00789">
    <property type="entry name" value="KU_like"/>
    <property type="match status" value="1"/>
</dbReference>
<name>A0A8J2XM62_9MICO</name>
<dbReference type="SUPFAM" id="SSF100939">
    <property type="entry name" value="SPOC domain-like"/>
    <property type="match status" value="1"/>
</dbReference>
<dbReference type="PANTHER" id="PTHR41251">
    <property type="entry name" value="NON-HOMOLOGOUS END JOINING PROTEIN KU"/>
    <property type="match status" value="1"/>
</dbReference>
<sequence>MAMRALWSGEVSFGLVSVPVKLYSATKSHDVSLHQVHDEDGGRIRYERRCEVCGRVIDYGDIDRAYDDGDKTVVITKEELAELPADESREIAVEQFVPEEQIDSMILDKSYFLEPASKSSKSYVLLRRTLEEASRVAIVTFTLRSKTRLAALRVRDDVIVLQTMRWADEMRDADFDIPSSRISKKEMEMAASLVEAYSEDFEPERFTDAYQEQLQTLIEEKLEHGEDIDTEATFGEVDEDEGDGDVIDLMEALKRSVDSRRGRRSGASGSGASGSGGSGESAGSGARKKSSSGKAGGAKKSGGSGSDSSGKSGGSGKSAGVKKSAAGAKSNSGKKSSAKSGSKSSGSTSSKSKASTSSGKSASSKGPKKAS</sequence>
<evidence type="ECO:0000256" key="1">
    <source>
        <dbReference type="ARBA" id="ARBA00023125"/>
    </source>
</evidence>
<evidence type="ECO:0000256" key="2">
    <source>
        <dbReference type="ARBA" id="ARBA00023172"/>
    </source>
</evidence>
<keyword evidence="7" id="KW-1185">Reference proteome</keyword>
<proteinExistence type="inferred from homology"/>
<dbReference type="Gene3D" id="2.40.290.10">
    <property type="match status" value="1"/>
</dbReference>
<dbReference type="FunFam" id="2.40.290.10:FF:000004">
    <property type="entry name" value="Non-homologous end joining protein Ku"/>
    <property type="match status" value="1"/>
</dbReference>
<gene>
    <name evidence="3" type="primary">ku</name>
    <name evidence="6" type="ORF">GCM10011333_28200</name>
</gene>
<keyword evidence="1 3" id="KW-0238">DNA-binding</keyword>
<evidence type="ECO:0000256" key="3">
    <source>
        <dbReference type="HAMAP-Rule" id="MF_01875"/>
    </source>
</evidence>
<protein>
    <recommendedName>
        <fullName evidence="3">Non-homologous end joining protein Ku</fullName>
    </recommendedName>
</protein>
<evidence type="ECO:0000259" key="5">
    <source>
        <dbReference type="SMART" id="SM00559"/>
    </source>
</evidence>
<organism evidence="6 7">
    <name type="scientific">Sediminivirga luteola</name>
    <dbReference type="NCBI Taxonomy" id="1774748"/>
    <lineage>
        <taxon>Bacteria</taxon>
        <taxon>Bacillati</taxon>
        <taxon>Actinomycetota</taxon>
        <taxon>Actinomycetes</taxon>
        <taxon>Micrococcales</taxon>
        <taxon>Brevibacteriaceae</taxon>
        <taxon>Sediminivirga</taxon>
    </lineage>
</organism>
<feature type="region of interest" description="Disordered" evidence="4">
    <location>
        <begin position="256"/>
        <end position="371"/>
    </location>
</feature>
<dbReference type="InterPro" id="IPR016194">
    <property type="entry name" value="SPOC-like_C_dom_sf"/>
</dbReference>
<comment type="function">
    <text evidence="3">With LigD forms a non-homologous end joining (NHEJ) DNA repair enzyme, which repairs dsDNA breaks with reduced fidelity. Binds linear dsDNA with 5'- and 3'- overhangs but not closed circular dsDNA nor ssDNA. Recruits and stimulates the ligase activity of LigD.</text>
</comment>
<dbReference type="EMBL" id="BMFY01000014">
    <property type="protein sequence ID" value="GGA23529.1"/>
    <property type="molecule type" value="Genomic_DNA"/>
</dbReference>
<accession>A0A8J2XM62</accession>
<comment type="similarity">
    <text evidence="3">Belongs to the prokaryotic Ku family.</text>
</comment>
<dbReference type="GO" id="GO:0006303">
    <property type="term" value="P:double-strand break repair via nonhomologous end joining"/>
    <property type="evidence" value="ECO:0007669"/>
    <property type="project" value="UniProtKB-UniRule"/>
</dbReference>
<feature type="compositionally biased region" description="Gly residues" evidence="4">
    <location>
        <begin position="294"/>
        <end position="317"/>
    </location>
</feature>
<dbReference type="RefSeq" id="WP_308420833.1">
    <property type="nucleotide sequence ID" value="NZ_BMFY01000014.1"/>
</dbReference>
<comment type="subunit">
    <text evidence="3">Homodimer. Interacts with LigD.</text>
</comment>
<dbReference type="InterPro" id="IPR009187">
    <property type="entry name" value="Prok_Ku"/>
</dbReference>
<reference evidence="6" key="1">
    <citation type="journal article" date="2014" name="Int. J. Syst. Evol. Microbiol.">
        <title>Complete genome sequence of Corynebacterium casei LMG S-19264T (=DSM 44701T), isolated from a smear-ripened cheese.</title>
        <authorList>
            <consortium name="US DOE Joint Genome Institute (JGI-PGF)"/>
            <person name="Walter F."/>
            <person name="Albersmeier A."/>
            <person name="Kalinowski J."/>
            <person name="Ruckert C."/>
        </authorList>
    </citation>
    <scope>NUCLEOTIDE SEQUENCE</scope>
    <source>
        <strain evidence="6">CGMCC 1.12785</strain>
    </source>
</reference>
<dbReference type="HAMAP" id="MF_01875">
    <property type="entry name" value="Prokaryotic_Ku"/>
    <property type="match status" value="1"/>
</dbReference>
<evidence type="ECO:0000256" key="4">
    <source>
        <dbReference type="SAM" id="MobiDB-lite"/>
    </source>
</evidence>
<reference evidence="6" key="2">
    <citation type="submission" date="2020-09" db="EMBL/GenBank/DDBJ databases">
        <authorList>
            <person name="Sun Q."/>
            <person name="Zhou Y."/>
        </authorList>
    </citation>
    <scope>NUCLEOTIDE SEQUENCE</scope>
    <source>
        <strain evidence="6">CGMCC 1.12785</strain>
    </source>
</reference>
<keyword evidence="2 3" id="KW-0233">DNA recombination</keyword>
<dbReference type="NCBIfam" id="TIGR02772">
    <property type="entry name" value="Ku_bact"/>
    <property type="match status" value="1"/>
</dbReference>
<feature type="domain" description="Ku" evidence="5">
    <location>
        <begin position="54"/>
        <end position="181"/>
    </location>
</feature>
<dbReference type="InterPro" id="IPR006164">
    <property type="entry name" value="DNA_bd_Ku70/Ku80"/>
</dbReference>
<dbReference type="AlphaFoldDB" id="A0A8J2XM62"/>
<dbReference type="Pfam" id="PF02735">
    <property type="entry name" value="Ku"/>
    <property type="match status" value="1"/>
</dbReference>
<keyword evidence="3" id="KW-0227">DNA damage</keyword>
<dbReference type="PANTHER" id="PTHR41251:SF1">
    <property type="entry name" value="NON-HOMOLOGOUS END JOINING PROTEIN KU"/>
    <property type="match status" value="1"/>
</dbReference>
<evidence type="ECO:0000313" key="7">
    <source>
        <dbReference type="Proteomes" id="UP000616114"/>
    </source>
</evidence>
<keyword evidence="3" id="KW-0234">DNA repair</keyword>
<dbReference type="SMART" id="SM00559">
    <property type="entry name" value="Ku78"/>
    <property type="match status" value="1"/>
</dbReference>